<keyword evidence="3" id="KW-0560">Oxidoreductase</keyword>
<feature type="non-terminal residue" evidence="7">
    <location>
        <position position="1"/>
    </location>
</feature>
<evidence type="ECO:0000313" key="8">
    <source>
        <dbReference type="Proteomes" id="UP000237347"/>
    </source>
</evidence>
<dbReference type="Pfam" id="PF01625">
    <property type="entry name" value="PMSR"/>
    <property type="match status" value="1"/>
</dbReference>
<comment type="similarity">
    <text evidence="1">Belongs to the MsrA Met sulfoxide reductase family.</text>
</comment>
<name>A0AAW0LRT2_QUESU</name>
<evidence type="ECO:0000256" key="2">
    <source>
        <dbReference type="ARBA" id="ARBA00012502"/>
    </source>
</evidence>
<dbReference type="Proteomes" id="UP000237347">
    <property type="component" value="Unassembled WGS sequence"/>
</dbReference>
<protein>
    <recommendedName>
        <fullName evidence="2">peptide-methionine (S)-S-oxide reductase</fullName>
        <ecNumber evidence="2">1.8.4.11</ecNumber>
    </recommendedName>
    <alternativeName>
        <fullName evidence="5">Peptide-methionine (S)-S-oxide reductase</fullName>
    </alternativeName>
    <alternativeName>
        <fullName evidence="4">Protein-methionine-S-oxide reductase</fullName>
    </alternativeName>
</protein>
<evidence type="ECO:0000259" key="6">
    <source>
        <dbReference type="Pfam" id="PF01625"/>
    </source>
</evidence>
<evidence type="ECO:0000256" key="3">
    <source>
        <dbReference type="ARBA" id="ARBA00023002"/>
    </source>
</evidence>
<dbReference type="GO" id="GO:0005737">
    <property type="term" value="C:cytoplasm"/>
    <property type="evidence" value="ECO:0007669"/>
    <property type="project" value="TreeGrafter"/>
</dbReference>
<dbReference type="InterPro" id="IPR036509">
    <property type="entry name" value="Met_Sox_Rdtase_MsrA_sf"/>
</dbReference>
<dbReference type="InterPro" id="IPR002569">
    <property type="entry name" value="Met_Sox_Rdtase_MsrA_dom"/>
</dbReference>
<dbReference type="GO" id="GO:0008113">
    <property type="term" value="F:peptide-methionine (S)-S-oxide reductase activity"/>
    <property type="evidence" value="ECO:0007669"/>
    <property type="project" value="UniProtKB-EC"/>
</dbReference>
<dbReference type="EC" id="1.8.4.11" evidence="2"/>
<reference evidence="7 8" key="1">
    <citation type="journal article" date="2018" name="Sci. Data">
        <title>The draft genome sequence of cork oak.</title>
        <authorList>
            <person name="Ramos A.M."/>
            <person name="Usie A."/>
            <person name="Barbosa P."/>
            <person name="Barros P.M."/>
            <person name="Capote T."/>
            <person name="Chaves I."/>
            <person name="Simoes F."/>
            <person name="Abreu I."/>
            <person name="Carrasquinho I."/>
            <person name="Faro C."/>
            <person name="Guimaraes J.B."/>
            <person name="Mendonca D."/>
            <person name="Nobrega F."/>
            <person name="Rodrigues L."/>
            <person name="Saibo N.J.M."/>
            <person name="Varela M.C."/>
            <person name="Egas C."/>
            <person name="Matos J."/>
            <person name="Miguel C.M."/>
            <person name="Oliveira M.M."/>
            <person name="Ricardo C.P."/>
            <person name="Goncalves S."/>
        </authorList>
    </citation>
    <scope>NUCLEOTIDE SEQUENCE [LARGE SCALE GENOMIC DNA]</scope>
    <source>
        <strain evidence="8">cv. HL8</strain>
    </source>
</reference>
<dbReference type="InterPro" id="IPR050162">
    <property type="entry name" value="MsrA_MetSO_reductase"/>
</dbReference>
<dbReference type="PANTHER" id="PTHR42799">
    <property type="entry name" value="MITOCHONDRIAL PEPTIDE METHIONINE SULFOXIDE REDUCTASE"/>
    <property type="match status" value="1"/>
</dbReference>
<dbReference type="EMBL" id="PKMF04000061">
    <property type="protein sequence ID" value="KAK7853801.1"/>
    <property type="molecule type" value="Genomic_DNA"/>
</dbReference>
<accession>A0AAW0LRT2</accession>
<evidence type="ECO:0000256" key="1">
    <source>
        <dbReference type="ARBA" id="ARBA00005591"/>
    </source>
</evidence>
<feature type="domain" description="Peptide methionine sulphoxide reductase MsrA" evidence="6">
    <location>
        <begin position="2"/>
        <end position="87"/>
    </location>
</feature>
<evidence type="ECO:0000256" key="5">
    <source>
        <dbReference type="ARBA" id="ARBA00030643"/>
    </source>
</evidence>
<proteinExistence type="inferred from homology"/>
<evidence type="ECO:0000313" key="7">
    <source>
        <dbReference type="EMBL" id="KAK7853801.1"/>
    </source>
</evidence>
<dbReference type="SUPFAM" id="SSF55068">
    <property type="entry name" value="Peptide methionine sulfoxide reductase"/>
    <property type="match status" value="1"/>
</dbReference>
<dbReference type="AlphaFoldDB" id="A0AAW0LRT2"/>
<evidence type="ECO:0000256" key="4">
    <source>
        <dbReference type="ARBA" id="ARBA00030273"/>
    </source>
</evidence>
<sequence length="88" mass="10038">SVSKTATSYCGGTLEKPSYREVCEGTTGHTEAVKVICDNRKISYKSLLDSFWDLHNPTNKDYINFGLSTHQRSAIFYNKEEDRKQAQE</sequence>
<dbReference type="PANTHER" id="PTHR42799:SF26">
    <property type="entry name" value="PEPTIDE-METHIONINE (S)-S-OXIDE REDUCTASE"/>
    <property type="match status" value="1"/>
</dbReference>
<gene>
    <name evidence="7" type="primary">msrA</name>
    <name evidence="7" type="ORF">CFP56_034440</name>
</gene>
<comment type="caution">
    <text evidence="7">The sequence shown here is derived from an EMBL/GenBank/DDBJ whole genome shotgun (WGS) entry which is preliminary data.</text>
</comment>
<dbReference type="Gene3D" id="3.30.1060.10">
    <property type="entry name" value="Peptide methionine sulphoxide reductase MsrA"/>
    <property type="match status" value="1"/>
</dbReference>
<keyword evidence="8" id="KW-1185">Reference proteome</keyword>
<organism evidence="7 8">
    <name type="scientific">Quercus suber</name>
    <name type="common">Cork oak</name>
    <dbReference type="NCBI Taxonomy" id="58331"/>
    <lineage>
        <taxon>Eukaryota</taxon>
        <taxon>Viridiplantae</taxon>
        <taxon>Streptophyta</taxon>
        <taxon>Embryophyta</taxon>
        <taxon>Tracheophyta</taxon>
        <taxon>Spermatophyta</taxon>
        <taxon>Magnoliopsida</taxon>
        <taxon>eudicotyledons</taxon>
        <taxon>Gunneridae</taxon>
        <taxon>Pentapetalae</taxon>
        <taxon>rosids</taxon>
        <taxon>fabids</taxon>
        <taxon>Fagales</taxon>
        <taxon>Fagaceae</taxon>
        <taxon>Quercus</taxon>
    </lineage>
</organism>
<dbReference type="GO" id="GO:0034599">
    <property type="term" value="P:cellular response to oxidative stress"/>
    <property type="evidence" value="ECO:0007669"/>
    <property type="project" value="TreeGrafter"/>
</dbReference>